<dbReference type="PROSITE" id="PS51257">
    <property type="entry name" value="PROKAR_LIPOPROTEIN"/>
    <property type="match status" value="1"/>
</dbReference>
<accession>A0A2M8ASY1</accession>
<reference evidence="3" key="1">
    <citation type="submission" date="2017-09" db="EMBL/GenBank/DDBJ databases">
        <title>Depth-based differentiation of microbial function through sediment-hosted aquifers and enrichment of novel symbionts in the deep terrestrial subsurface.</title>
        <authorList>
            <person name="Probst A.J."/>
            <person name="Ladd B."/>
            <person name="Jarett J.K."/>
            <person name="Geller-Mcgrath D.E."/>
            <person name="Sieber C.M.K."/>
            <person name="Emerson J.B."/>
            <person name="Anantharaman K."/>
            <person name="Thomas B.C."/>
            <person name="Malmstrom R."/>
            <person name="Stieglmeier M."/>
            <person name="Klingl A."/>
            <person name="Woyke T."/>
            <person name="Ryan C.M."/>
            <person name="Banfield J.F."/>
        </authorList>
    </citation>
    <scope>NUCLEOTIDE SEQUENCE [LARGE SCALE GENOMIC DNA]</scope>
</reference>
<dbReference type="EMBL" id="PFUI01000165">
    <property type="protein sequence ID" value="PJB29310.1"/>
    <property type="molecule type" value="Genomic_DNA"/>
</dbReference>
<comment type="caution">
    <text evidence="2">The sequence shown here is derived from an EMBL/GenBank/DDBJ whole genome shotgun (WGS) entry which is preliminary data.</text>
</comment>
<feature type="signal peptide" evidence="1">
    <location>
        <begin position="1"/>
        <end position="20"/>
    </location>
</feature>
<protein>
    <recommendedName>
        <fullName evidence="4">Intracellular proteinase inhibitor BsuPI domain-containing protein</fullName>
    </recommendedName>
</protein>
<evidence type="ECO:0000256" key="1">
    <source>
        <dbReference type="SAM" id="SignalP"/>
    </source>
</evidence>
<organism evidence="2 3">
    <name type="scientific">Candidatus Desantisbacteria bacterium CG_4_9_14_3_um_filter_40_11</name>
    <dbReference type="NCBI Taxonomy" id="1974546"/>
    <lineage>
        <taxon>Bacteria</taxon>
        <taxon>Candidatus Desantisiibacteriota</taxon>
    </lineage>
</organism>
<sequence length="155" mass="16954">MNRILSIATILIILSSSLCGCSPTQTFSVAETGGSIYINASIYNKNVSQGEMVEFFSTVKHDVQDNFTIVVRAIPESGNKWKFALCYETECFISNGDKVIEKRIDLSPNSSMEFDVKIFAPEQVSVGDSSTIKFEVQSTTSPQAVNSVSFTATVK</sequence>
<proteinExistence type="predicted"/>
<evidence type="ECO:0000313" key="3">
    <source>
        <dbReference type="Proteomes" id="UP000231366"/>
    </source>
</evidence>
<name>A0A2M8ASY1_9BACT</name>
<evidence type="ECO:0008006" key="4">
    <source>
        <dbReference type="Google" id="ProtNLM"/>
    </source>
</evidence>
<evidence type="ECO:0000313" key="2">
    <source>
        <dbReference type="EMBL" id="PJB29310.1"/>
    </source>
</evidence>
<gene>
    <name evidence="2" type="ORF">CO110_06470</name>
</gene>
<keyword evidence="1" id="KW-0732">Signal</keyword>
<feature type="chain" id="PRO_5014714810" description="Intracellular proteinase inhibitor BsuPI domain-containing protein" evidence="1">
    <location>
        <begin position="21"/>
        <end position="155"/>
    </location>
</feature>
<dbReference type="Proteomes" id="UP000231366">
    <property type="component" value="Unassembled WGS sequence"/>
</dbReference>
<dbReference type="AlphaFoldDB" id="A0A2M8ASY1"/>